<keyword evidence="1" id="KW-0732">Signal</keyword>
<dbReference type="InterPro" id="IPR013517">
    <property type="entry name" value="FG-GAP"/>
</dbReference>
<feature type="region of interest" description="Disordered" evidence="2">
    <location>
        <begin position="40"/>
        <end position="162"/>
    </location>
</feature>
<evidence type="ECO:0008006" key="5">
    <source>
        <dbReference type="Google" id="ProtNLM"/>
    </source>
</evidence>
<protein>
    <recommendedName>
        <fullName evidence="5">PKD domain-containing protein</fullName>
    </recommendedName>
</protein>
<feature type="region of interest" description="Disordered" evidence="2">
    <location>
        <begin position="333"/>
        <end position="371"/>
    </location>
</feature>
<evidence type="ECO:0000256" key="2">
    <source>
        <dbReference type="SAM" id="MobiDB-lite"/>
    </source>
</evidence>
<evidence type="ECO:0000256" key="1">
    <source>
        <dbReference type="ARBA" id="ARBA00022729"/>
    </source>
</evidence>
<accession>A0ABR1FR48</accession>
<keyword evidence="4" id="KW-1185">Reference proteome</keyword>
<feature type="compositionally biased region" description="Low complexity" evidence="2">
    <location>
        <begin position="351"/>
        <end position="371"/>
    </location>
</feature>
<dbReference type="PANTHER" id="PTHR36220">
    <property type="entry name" value="UNNAMED PRODUCT"/>
    <property type="match status" value="1"/>
</dbReference>
<evidence type="ECO:0000313" key="3">
    <source>
        <dbReference type="EMBL" id="KAK7236197.1"/>
    </source>
</evidence>
<proteinExistence type="predicted"/>
<dbReference type="SUPFAM" id="SSF82171">
    <property type="entry name" value="DPP6 N-terminal domain-like"/>
    <property type="match status" value="1"/>
</dbReference>
<dbReference type="Gene3D" id="2.130.10.130">
    <property type="entry name" value="Integrin alpha, N-terminal"/>
    <property type="match status" value="1"/>
</dbReference>
<name>A0ABR1FR48_AURAN</name>
<sequence length="371" mass="37570">MTGLSASDVNEDADVRAALKATIISLGGYDDVSNIVAESTSTRRRLQDEDGAKPGPAAPGRADLGPTTSPTAAPTGAPTSAPTTSPTGDGRPTTSPTAAPTLSPTAAPTTSPTAAPAGADLGSHDQPDGRPPTGARRLGSHDQPDGRPHDQPDARAVGLSDARAVDSARLDIDGEAADDWSGYSVSLSADGTTLAVGAPFNDGAGSNAGHARVFAWDPSTRPRATRVFAWDSGDEAWIQRARRSTARRVDQSGYSVSLSADGTTLAVGAVYNAGGGSSAGHARVFAWNSGDEAWVQRGDIDGEAAYDYSGVSVSLSADGTALAVGAYENDGAGSNAGHARVRVGPVEETGSARATTSTARTRTTSRATRCR</sequence>
<organism evidence="3 4">
    <name type="scientific">Aureococcus anophagefferens</name>
    <name type="common">Harmful bloom alga</name>
    <dbReference type="NCBI Taxonomy" id="44056"/>
    <lineage>
        <taxon>Eukaryota</taxon>
        <taxon>Sar</taxon>
        <taxon>Stramenopiles</taxon>
        <taxon>Ochrophyta</taxon>
        <taxon>Pelagophyceae</taxon>
        <taxon>Pelagomonadales</taxon>
        <taxon>Pelagomonadaceae</taxon>
        <taxon>Aureococcus</taxon>
    </lineage>
</organism>
<evidence type="ECO:0000313" key="4">
    <source>
        <dbReference type="Proteomes" id="UP001363151"/>
    </source>
</evidence>
<feature type="compositionally biased region" description="Basic and acidic residues" evidence="2">
    <location>
        <begin position="139"/>
        <end position="153"/>
    </location>
</feature>
<feature type="compositionally biased region" description="Low complexity" evidence="2">
    <location>
        <begin position="53"/>
        <end position="117"/>
    </location>
</feature>
<comment type="caution">
    <text evidence="3">The sequence shown here is derived from an EMBL/GenBank/DDBJ whole genome shotgun (WGS) entry which is preliminary data.</text>
</comment>
<reference evidence="3 4" key="1">
    <citation type="submission" date="2024-03" db="EMBL/GenBank/DDBJ databases">
        <title>Aureococcus anophagefferens CCMP1851 and Kratosvirus quantuckense: Draft genome of a second virus-susceptible host strain in the model system.</title>
        <authorList>
            <person name="Chase E."/>
            <person name="Truchon A.R."/>
            <person name="Schepens W."/>
            <person name="Wilhelm S.W."/>
        </authorList>
    </citation>
    <scope>NUCLEOTIDE SEQUENCE [LARGE SCALE GENOMIC DNA]</scope>
    <source>
        <strain evidence="3 4">CCMP1851</strain>
    </source>
</reference>
<gene>
    <name evidence="3" type="ORF">SO694_00060225</name>
</gene>
<dbReference type="PANTHER" id="PTHR36220:SF1">
    <property type="entry name" value="GAMMA TUBULIN COMPLEX COMPONENT C-TERMINAL DOMAIN-CONTAINING PROTEIN"/>
    <property type="match status" value="1"/>
</dbReference>
<dbReference type="Pfam" id="PF14312">
    <property type="entry name" value="FG-GAP_2"/>
    <property type="match status" value="2"/>
</dbReference>
<dbReference type="Proteomes" id="UP001363151">
    <property type="component" value="Unassembled WGS sequence"/>
</dbReference>
<dbReference type="EMBL" id="JBBJCI010000286">
    <property type="protein sequence ID" value="KAK7236197.1"/>
    <property type="molecule type" value="Genomic_DNA"/>
</dbReference>
<dbReference type="InterPro" id="IPR028994">
    <property type="entry name" value="Integrin_alpha_N"/>
</dbReference>